<evidence type="ECO:0000256" key="1">
    <source>
        <dbReference type="ARBA" id="ARBA00022737"/>
    </source>
</evidence>
<organism evidence="3">
    <name type="scientific">marine metagenome</name>
    <dbReference type="NCBI Taxonomy" id="408172"/>
    <lineage>
        <taxon>unclassified sequences</taxon>
        <taxon>metagenomes</taxon>
        <taxon>ecological metagenomes</taxon>
    </lineage>
</organism>
<keyword evidence="2" id="KW-0040">ANK repeat</keyword>
<dbReference type="PRINTS" id="PR01415">
    <property type="entry name" value="ANKYRIN"/>
</dbReference>
<name>A0A382JWC8_9ZZZZ</name>
<dbReference type="SUPFAM" id="SSF48403">
    <property type="entry name" value="Ankyrin repeat"/>
    <property type="match status" value="1"/>
</dbReference>
<evidence type="ECO:0000313" key="3">
    <source>
        <dbReference type="EMBL" id="SVC15257.1"/>
    </source>
</evidence>
<dbReference type="InterPro" id="IPR002110">
    <property type="entry name" value="Ankyrin_rpt"/>
</dbReference>
<proteinExistence type="predicted"/>
<dbReference type="PANTHER" id="PTHR24171">
    <property type="entry name" value="ANKYRIN REPEAT DOMAIN-CONTAINING PROTEIN 39-RELATED"/>
    <property type="match status" value="1"/>
</dbReference>
<dbReference type="Pfam" id="PF12796">
    <property type="entry name" value="Ank_2"/>
    <property type="match status" value="2"/>
</dbReference>
<gene>
    <name evidence="3" type="ORF">METZ01_LOCUS268111</name>
</gene>
<dbReference type="EMBL" id="UINC01076258">
    <property type="protein sequence ID" value="SVC15257.1"/>
    <property type="molecule type" value="Genomic_DNA"/>
</dbReference>
<protein>
    <submittedName>
        <fullName evidence="3">Uncharacterized protein</fullName>
    </submittedName>
</protein>
<dbReference type="PROSITE" id="PS50088">
    <property type="entry name" value="ANK_REPEAT"/>
    <property type="match status" value="3"/>
</dbReference>
<evidence type="ECO:0000256" key="2">
    <source>
        <dbReference type="ARBA" id="ARBA00023043"/>
    </source>
</evidence>
<reference evidence="3" key="1">
    <citation type="submission" date="2018-05" db="EMBL/GenBank/DDBJ databases">
        <authorList>
            <person name="Lanie J.A."/>
            <person name="Ng W.-L."/>
            <person name="Kazmierczak K.M."/>
            <person name="Andrzejewski T.M."/>
            <person name="Davidsen T.M."/>
            <person name="Wayne K.J."/>
            <person name="Tettelin H."/>
            <person name="Glass J.I."/>
            <person name="Rusch D."/>
            <person name="Podicherti R."/>
            <person name="Tsui H.-C.T."/>
            <person name="Winkler M.E."/>
        </authorList>
    </citation>
    <scope>NUCLEOTIDE SEQUENCE</scope>
</reference>
<accession>A0A382JWC8</accession>
<dbReference type="AlphaFoldDB" id="A0A382JWC8"/>
<dbReference type="Gene3D" id="1.25.40.20">
    <property type="entry name" value="Ankyrin repeat-containing domain"/>
    <property type="match status" value="3"/>
</dbReference>
<sequence length="291" mass="31041">DNTPTVKVGTDLLGASISGNLESVHEHIATGADLDQRTQDGQNSTPLILAIIFGHDVVATVLIDAGADVNLQQADGSTALIVAASMGHSAIVKALLNYGADPNIKNKTGRTALGVLSVTWEDAKGMYDFIGTAWAPYGLKMDYERIKKARPICAQILEVHVKPIDTRTAAHPPITDIFGAVLYEDLAATKKFIGEGVNVNAAEPEKGDTPLHKATLVCNIEIVKALIAFGANVNAKNKKGETPLRVVAVSWKGMPFFYGLVSGFTQKKFDLDRIKQDRGKVAEILRAAGAK</sequence>
<dbReference type="PROSITE" id="PS50297">
    <property type="entry name" value="ANK_REP_REGION"/>
    <property type="match status" value="3"/>
</dbReference>
<dbReference type="SMART" id="SM00248">
    <property type="entry name" value="ANK"/>
    <property type="match status" value="3"/>
</dbReference>
<feature type="non-terminal residue" evidence="3">
    <location>
        <position position="1"/>
    </location>
</feature>
<keyword evidence="1" id="KW-0677">Repeat</keyword>
<dbReference type="InterPro" id="IPR036770">
    <property type="entry name" value="Ankyrin_rpt-contain_sf"/>
</dbReference>